<accession>A0ABQ2VK15</accession>
<sequence length="65" mass="7100">MTLLPWQARSGPARPTGARGIGDHDAMMVRPDHVITWRTTHAAPNPTAALAEATRRPLRLHQVAV</sequence>
<dbReference type="EMBL" id="BMRP01000029">
    <property type="protein sequence ID" value="GGU87142.1"/>
    <property type="molecule type" value="Genomic_DNA"/>
</dbReference>
<feature type="region of interest" description="Disordered" evidence="1">
    <location>
        <begin position="1"/>
        <end position="25"/>
    </location>
</feature>
<dbReference type="Gene3D" id="3.40.30.120">
    <property type="match status" value="1"/>
</dbReference>
<protein>
    <recommendedName>
        <fullName evidence="4">Monooxygenase</fullName>
    </recommendedName>
</protein>
<gene>
    <name evidence="2" type="ORF">GCM10010211_61680</name>
</gene>
<evidence type="ECO:0000256" key="1">
    <source>
        <dbReference type="SAM" id="MobiDB-lite"/>
    </source>
</evidence>
<evidence type="ECO:0008006" key="4">
    <source>
        <dbReference type="Google" id="ProtNLM"/>
    </source>
</evidence>
<name>A0ABQ2VK15_9ACTN</name>
<dbReference type="Proteomes" id="UP000654471">
    <property type="component" value="Unassembled WGS sequence"/>
</dbReference>
<proteinExistence type="predicted"/>
<evidence type="ECO:0000313" key="2">
    <source>
        <dbReference type="EMBL" id="GGU87142.1"/>
    </source>
</evidence>
<reference evidence="3" key="1">
    <citation type="journal article" date="2019" name="Int. J. Syst. Evol. Microbiol.">
        <title>The Global Catalogue of Microorganisms (GCM) 10K type strain sequencing project: providing services to taxonomists for standard genome sequencing and annotation.</title>
        <authorList>
            <consortium name="The Broad Institute Genomics Platform"/>
            <consortium name="The Broad Institute Genome Sequencing Center for Infectious Disease"/>
            <person name="Wu L."/>
            <person name="Ma J."/>
        </authorList>
    </citation>
    <scope>NUCLEOTIDE SEQUENCE [LARGE SCALE GENOMIC DNA]</scope>
    <source>
        <strain evidence="3">JCM 3399</strain>
    </source>
</reference>
<organism evidence="2 3">
    <name type="scientific">Streptomyces albospinus</name>
    <dbReference type="NCBI Taxonomy" id="285515"/>
    <lineage>
        <taxon>Bacteria</taxon>
        <taxon>Bacillati</taxon>
        <taxon>Actinomycetota</taxon>
        <taxon>Actinomycetes</taxon>
        <taxon>Kitasatosporales</taxon>
        <taxon>Streptomycetaceae</taxon>
        <taxon>Streptomyces</taxon>
    </lineage>
</organism>
<keyword evidence="3" id="KW-1185">Reference proteome</keyword>
<comment type="caution">
    <text evidence="2">The sequence shown here is derived from an EMBL/GenBank/DDBJ whole genome shotgun (WGS) entry which is preliminary data.</text>
</comment>
<evidence type="ECO:0000313" key="3">
    <source>
        <dbReference type="Proteomes" id="UP000654471"/>
    </source>
</evidence>